<dbReference type="PANTHER" id="PTHR42681:SF1">
    <property type="entry name" value="MALONYL-COA-ACYL CARRIER PROTEIN TRANSACYLASE, MITOCHONDRIAL"/>
    <property type="match status" value="1"/>
</dbReference>
<dbReference type="InterPro" id="IPR016036">
    <property type="entry name" value="Malonyl_transacylase_ACP-bd"/>
</dbReference>
<dbReference type="InterPro" id="IPR050858">
    <property type="entry name" value="Mal-CoA-ACP_Trans/PKS_FabD"/>
</dbReference>
<dbReference type="GeneID" id="78363164"/>
<dbReference type="GO" id="GO:0005829">
    <property type="term" value="C:cytosol"/>
    <property type="evidence" value="ECO:0007669"/>
    <property type="project" value="TreeGrafter"/>
</dbReference>
<evidence type="ECO:0000256" key="3">
    <source>
        <dbReference type="ARBA" id="ARBA00023315"/>
    </source>
</evidence>
<evidence type="ECO:0000313" key="6">
    <source>
        <dbReference type="EMBL" id="OXE50972.1"/>
    </source>
</evidence>
<evidence type="ECO:0000313" key="7">
    <source>
        <dbReference type="Proteomes" id="UP000214610"/>
    </source>
</evidence>
<dbReference type="EMBL" id="NHMP01000001">
    <property type="protein sequence ID" value="OXE50972.1"/>
    <property type="molecule type" value="Genomic_DNA"/>
</dbReference>
<dbReference type="Proteomes" id="UP000214610">
    <property type="component" value="Unassembled WGS sequence"/>
</dbReference>
<dbReference type="SMART" id="SM00827">
    <property type="entry name" value="PKS_AT"/>
    <property type="match status" value="1"/>
</dbReference>
<evidence type="ECO:0000256" key="2">
    <source>
        <dbReference type="ARBA" id="ARBA00022679"/>
    </source>
</evidence>
<dbReference type="GO" id="GO:0006633">
    <property type="term" value="P:fatty acid biosynthetic process"/>
    <property type="evidence" value="ECO:0007669"/>
    <property type="project" value="TreeGrafter"/>
</dbReference>
<dbReference type="RefSeq" id="WP_066590933.1">
    <property type="nucleotide sequence ID" value="NZ_CAJTBZ010000006.1"/>
</dbReference>
<comment type="caution">
    <text evidence="6">The sequence shown here is derived from an EMBL/GenBank/DDBJ whole genome shotgun (WGS) entry which is preliminary data.</text>
</comment>
<dbReference type="InterPro" id="IPR014043">
    <property type="entry name" value="Acyl_transferase_dom"/>
</dbReference>
<dbReference type="EC" id="2.3.1.39" evidence="1"/>
<reference evidence="7" key="1">
    <citation type="submission" date="2017-05" db="EMBL/GenBank/DDBJ databases">
        <title>Improved OligoMM genomes.</title>
        <authorList>
            <person name="Garzetti D."/>
        </authorList>
    </citation>
    <scope>NUCLEOTIDE SEQUENCE [LARGE SCALE GENOMIC DNA]</scope>
    <source>
        <strain evidence="7">YL45</strain>
    </source>
</reference>
<dbReference type="SUPFAM" id="SSF52151">
    <property type="entry name" value="FabD/lysophospholipase-like"/>
    <property type="match status" value="1"/>
</dbReference>
<keyword evidence="7" id="KW-1185">Reference proteome</keyword>
<keyword evidence="3" id="KW-0012">Acyltransferase</keyword>
<sequence>MRKILFSFPGQGSQYPRMLDGIANRNFYEDLCLQTLNKSLGELTTEEALQHNANVQASLLICGVSWANDFIQKGIKPSFTAGLSIGAFPAAVIAGALPMQTALKIVYRRGTLMQEAYPTGYGLTAVVGLTLGKVEQICTDTGCFIANYNAEDQIVVAGSNENMSNASAAALKAGAVKCVRIKITVPSHCELLNSAANALAEEFSNVELSRPRITYISGSTGRAIFDPEKLKEDLLFNMCRRTQWHEAMVSVFQRGCNVAIEMPPGETLTGLTKKAFLESLCISVQTMKVEEIFDQLEFMQ</sequence>
<name>A0A227KR68_9BURK</name>
<dbReference type="Gene3D" id="3.40.366.10">
    <property type="entry name" value="Malonyl-Coenzyme A Acyl Carrier Protein, domain 2"/>
    <property type="match status" value="1"/>
</dbReference>
<comment type="catalytic activity">
    <reaction evidence="4">
        <text>holo-[ACP] + malonyl-CoA = malonyl-[ACP] + CoA</text>
        <dbReference type="Rhea" id="RHEA:41792"/>
        <dbReference type="Rhea" id="RHEA-COMP:9623"/>
        <dbReference type="Rhea" id="RHEA-COMP:9685"/>
        <dbReference type="ChEBI" id="CHEBI:57287"/>
        <dbReference type="ChEBI" id="CHEBI:57384"/>
        <dbReference type="ChEBI" id="CHEBI:64479"/>
        <dbReference type="ChEBI" id="CHEBI:78449"/>
        <dbReference type="EC" id="2.3.1.39"/>
    </reaction>
</comment>
<evidence type="ECO:0000256" key="4">
    <source>
        <dbReference type="ARBA" id="ARBA00048462"/>
    </source>
</evidence>
<proteinExistence type="predicted"/>
<dbReference type="AlphaFoldDB" id="A0A227KR68"/>
<dbReference type="InterPro" id="IPR001227">
    <property type="entry name" value="Ac_transferase_dom_sf"/>
</dbReference>
<organism evidence="6 7">
    <name type="scientific">Turicimonas muris</name>
    <dbReference type="NCBI Taxonomy" id="1796652"/>
    <lineage>
        <taxon>Bacteria</taxon>
        <taxon>Pseudomonadati</taxon>
        <taxon>Pseudomonadota</taxon>
        <taxon>Betaproteobacteria</taxon>
        <taxon>Burkholderiales</taxon>
        <taxon>Sutterellaceae</taxon>
        <taxon>Turicimonas</taxon>
    </lineage>
</organism>
<feature type="domain" description="Malonyl-CoA:ACP transacylase (MAT)" evidence="5">
    <location>
        <begin position="7"/>
        <end position="289"/>
    </location>
</feature>
<protein>
    <recommendedName>
        <fullName evidence="1">[acyl-carrier-protein] S-malonyltransferase</fullName>
        <ecNumber evidence="1">2.3.1.39</ecNumber>
    </recommendedName>
</protein>
<dbReference type="SUPFAM" id="SSF55048">
    <property type="entry name" value="Probable ACP-binding domain of malonyl-CoA ACP transacylase"/>
    <property type="match status" value="1"/>
</dbReference>
<evidence type="ECO:0000259" key="5">
    <source>
        <dbReference type="SMART" id="SM00827"/>
    </source>
</evidence>
<dbReference type="Gene3D" id="3.30.70.250">
    <property type="entry name" value="Malonyl-CoA ACP transacylase, ACP-binding"/>
    <property type="match status" value="1"/>
</dbReference>
<accession>A0A227KR68</accession>
<dbReference type="PANTHER" id="PTHR42681">
    <property type="entry name" value="MALONYL-COA-ACYL CARRIER PROTEIN TRANSACYLASE, MITOCHONDRIAL"/>
    <property type="match status" value="1"/>
</dbReference>
<gene>
    <name evidence="6" type="ORF">ADH67_01320</name>
</gene>
<evidence type="ECO:0000256" key="1">
    <source>
        <dbReference type="ARBA" id="ARBA00013258"/>
    </source>
</evidence>
<dbReference type="Pfam" id="PF00698">
    <property type="entry name" value="Acyl_transf_1"/>
    <property type="match status" value="1"/>
</dbReference>
<keyword evidence="2" id="KW-0808">Transferase</keyword>
<dbReference type="GO" id="GO:0004314">
    <property type="term" value="F:[acyl-carrier-protein] S-malonyltransferase activity"/>
    <property type="evidence" value="ECO:0007669"/>
    <property type="project" value="UniProtKB-EC"/>
</dbReference>
<dbReference type="InterPro" id="IPR016035">
    <property type="entry name" value="Acyl_Trfase/lysoPLipase"/>
</dbReference>